<proteinExistence type="predicted"/>
<dbReference type="Pfam" id="PF05940">
    <property type="entry name" value="NnrS"/>
    <property type="match status" value="1"/>
</dbReference>
<sequence length="392" mass="43443">MQVLNLSTPSNPPRFSFFDLGFRAFFLGAAAYAVLSILIWFFVYSMGYQMPQSSITTMQWHAHEMIYGYSIAVIAGFLLTATKNWTGIQTLNGKPLLALACVWVAARITLFFGQIVAAAVLDLLFTLWLSQSIVAPIIKAKQWSQLAIVIKLLLLFVTNALFYLGAMGILAQGVNWGIYGGLYLVIGLILMMARRVVPFFIERGVDETVTLKNVKFLDLSSLALFLIFMVLELGNLSPQFSAYSAILLFIVNAIRLVNWHTPGIWKKPLLWSLYLAIWFICVGFLLFGLSYFLGISKFIAIHALSYAGIGAITLGMMSRVGLGHSGRDVSNPPKAVGIALGILILGAIVRVFFPLIDASHYLLWISISQGLWILAFVTFFITYLPLLTKAKT</sequence>
<gene>
    <name evidence="2" type="ORF">EV695_2483</name>
</gene>
<dbReference type="AlphaFoldDB" id="A0A4R1ESI8"/>
<evidence type="ECO:0000313" key="3">
    <source>
        <dbReference type="Proteomes" id="UP000294887"/>
    </source>
</evidence>
<feature type="transmembrane region" description="Helical" evidence="1">
    <location>
        <begin position="146"/>
        <end position="170"/>
    </location>
</feature>
<dbReference type="EMBL" id="SMFQ01000004">
    <property type="protein sequence ID" value="TCJ84526.1"/>
    <property type="molecule type" value="Genomic_DNA"/>
</dbReference>
<dbReference type="InterPro" id="IPR010266">
    <property type="entry name" value="NnrS"/>
</dbReference>
<organism evidence="2 3">
    <name type="scientific">Cocleimonas flava</name>
    <dbReference type="NCBI Taxonomy" id="634765"/>
    <lineage>
        <taxon>Bacteria</taxon>
        <taxon>Pseudomonadati</taxon>
        <taxon>Pseudomonadota</taxon>
        <taxon>Gammaproteobacteria</taxon>
        <taxon>Thiotrichales</taxon>
        <taxon>Thiotrichaceae</taxon>
        <taxon>Cocleimonas</taxon>
    </lineage>
</organism>
<feature type="transmembrane region" description="Helical" evidence="1">
    <location>
        <begin position="334"/>
        <end position="356"/>
    </location>
</feature>
<keyword evidence="3" id="KW-1185">Reference proteome</keyword>
<comment type="caution">
    <text evidence="2">The sequence shown here is derived from an EMBL/GenBank/DDBJ whole genome shotgun (WGS) entry which is preliminary data.</text>
</comment>
<keyword evidence="1" id="KW-1133">Transmembrane helix</keyword>
<feature type="transmembrane region" description="Helical" evidence="1">
    <location>
        <begin position="65"/>
        <end position="85"/>
    </location>
</feature>
<feature type="transmembrane region" description="Helical" evidence="1">
    <location>
        <begin position="299"/>
        <end position="322"/>
    </location>
</feature>
<feature type="transmembrane region" description="Helical" evidence="1">
    <location>
        <begin position="269"/>
        <end position="293"/>
    </location>
</feature>
<name>A0A4R1ESI8_9GAMM</name>
<dbReference type="RefSeq" id="WP_131906274.1">
    <property type="nucleotide sequence ID" value="NZ_BAAAFU010000006.1"/>
</dbReference>
<protein>
    <submittedName>
        <fullName evidence="2">Uncharacterized protein involved in response to NO</fullName>
    </submittedName>
</protein>
<reference evidence="2 3" key="1">
    <citation type="submission" date="2019-03" db="EMBL/GenBank/DDBJ databases">
        <title>Genomic Encyclopedia of Type Strains, Phase IV (KMG-IV): sequencing the most valuable type-strain genomes for metagenomic binning, comparative biology and taxonomic classification.</title>
        <authorList>
            <person name="Goeker M."/>
        </authorList>
    </citation>
    <scope>NUCLEOTIDE SEQUENCE [LARGE SCALE GENOMIC DNA]</scope>
    <source>
        <strain evidence="2 3">DSM 24830</strain>
    </source>
</reference>
<evidence type="ECO:0000256" key="1">
    <source>
        <dbReference type="SAM" id="Phobius"/>
    </source>
</evidence>
<feature type="transmembrane region" description="Helical" evidence="1">
    <location>
        <begin position="176"/>
        <end position="193"/>
    </location>
</feature>
<feature type="transmembrane region" description="Helical" evidence="1">
    <location>
        <begin position="97"/>
        <end position="125"/>
    </location>
</feature>
<feature type="transmembrane region" description="Helical" evidence="1">
    <location>
        <begin position="20"/>
        <end position="44"/>
    </location>
</feature>
<dbReference type="OrthoDB" id="9770040at2"/>
<keyword evidence="1" id="KW-0812">Transmembrane</keyword>
<accession>A0A4R1ESI8</accession>
<feature type="transmembrane region" description="Helical" evidence="1">
    <location>
        <begin position="240"/>
        <end position="257"/>
    </location>
</feature>
<dbReference type="Proteomes" id="UP000294887">
    <property type="component" value="Unassembled WGS sequence"/>
</dbReference>
<keyword evidence="1" id="KW-0472">Membrane</keyword>
<feature type="transmembrane region" description="Helical" evidence="1">
    <location>
        <begin position="362"/>
        <end position="386"/>
    </location>
</feature>
<evidence type="ECO:0000313" key="2">
    <source>
        <dbReference type="EMBL" id="TCJ84526.1"/>
    </source>
</evidence>